<reference evidence="3" key="1">
    <citation type="journal article" date="2011" name="PLoS Biol.">
        <title>Gene gain and loss during evolution of obligate parasitism in the white rust pathogen of Arabidopsis thaliana.</title>
        <authorList>
            <person name="Kemen E."/>
            <person name="Gardiner A."/>
            <person name="Schultz-Larsen T."/>
            <person name="Kemen A.C."/>
            <person name="Balmuth A.L."/>
            <person name="Robert-Seilaniantz A."/>
            <person name="Bailey K."/>
            <person name="Holub E."/>
            <person name="Studholme D.J."/>
            <person name="Maclean D."/>
            <person name="Jones J.D."/>
        </authorList>
    </citation>
    <scope>NUCLEOTIDE SEQUENCE</scope>
</reference>
<comment type="similarity">
    <text evidence="1">Belongs to the sel-1 family.</text>
</comment>
<sequence>MTGFLRFFHLAILFAALSASVLSSESTQKRGDDDITESIHQLEAGAVLFENTVDSISNRLESLIFFGDIISSSNMSRAIEYTRYFIGDEIEALISEMQTVELANAAQHDELMEIYLEAIRAHGDILSLIDDDDLAGSTQSVYEDSTKSAELTSSELNEVSRRRFHTIVEKKNSEGWSEALLQELVRYANETNDPHAIHELAYSQIFEPQQEYFSKIMGYRGDDLNVISSAMTKLQETDVTSSMALLLDLINVAESSDTAVTEAKRAVARRMHQSVASASVINDPLKLYVAGTQAWKDKRTDNNTCEDVLSYLEPLATLNTYYLRNTEVDRDQLMDTRLSKEWKASIVQQKSDVSSFSWLFGSQQTSNVTKEKLNTSSSQIADHEAVNIFEYYRSVAGNQNHELNSFASQYLGEVYYFGDANAGIEPNTDVAARYFRQAAQAGHPDAQYSYSLLLMHGTGVDQDDISSVKYMQEAAEQGQSHAMLSLGQVYLQGYGPLKKNVTMAIYYLQMALENGNQEAHITLGDLYLHGDGLVEQDLELALKHLSAAAEVEARPSDMLLYTLGIMKKSAMGGPYDCEKAIDYFRRVALQPAGILERYPFSFAKAYENYEKGDYRRAYLNYRLLGELGFEAALLNAAFVLDKFGDQVYASQEDQLLSARSEALDLYQQAADLNDVEAMIIVAQCYEDPKAHGWEGICSTDIPTAAKYYKQAALLGHDEAAFNLAWMYAGMDAQNVQTALLYAGECAAASTFPNNAPCLVLEWMLYGKFFVNTVGNAVLSVVI</sequence>
<dbReference type="SMART" id="SM00671">
    <property type="entry name" value="SEL1"/>
    <property type="match status" value="5"/>
</dbReference>
<dbReference type="Gene3D" id="1.25.40.10">
    <property type="entry name" value="Tetratricopeptide repeat domain"/>
    <property type="match status" value="2"/>
</dbReference>
<dbReference type="HOGENOM" id="CLU_358407_0_0_1"/>
<dbReference type="PANTHER" id="PTHR11102:SF147">
    <property type="entry name" value="SEL1L ADAPTOR SUBUNIT OF ERAD E3 UBIQUITIN LIGASE"/>
    <property type="match status" value="1"/>
</dbReference>
<feature type="signal peptide" evidence="2">
    <location>
        <begin position="1"/>
        <end position="23"/>
    </location>
</feature>
<evidence type="ECO:0000313" key="3">
    <source>
        <dbReference type="EMBL" id="CCA20021.1"/>
    </source>
</evidence>
<dbReference type="InterPro" id="IPR050767">
    <property type="entry name" value="Sel1_AlgK"/>
</dbReference>
<dbReference type="InterPro" id="IPR011990">
    <property type="entry name" value="TPR-like_helical_dom_sf"/>
</dbReference>
<feature type="chain" id="PRO_5003261612" evidence="2">
    <location>
        <begin position="24"/>
        <end position="782"/>
    </location>
</feature>
<keyword evidence="2" id="KW-0732">Signal</keyword>
<evidence type="ECO:0000256" key="2">
    <source>
        <dbReference type="SAM" id="SignalP"/>
    </source>
</evidence>
<dbReference type="EMBL" id="FR824129">
    <property type="protein sequence ID" value="CCA20021.1"/>
    <property type="molecule type" value="Genomic_DNA"/>
</dbReference>
<reference evidence="3" key="2">
    <citation type="submission" date="2011-02" db="EMBL/GenBank/DDBJ databases">
        <authorList>
            <person name="MacLean D."/>
        </authorList>
    </citation>
    <scope>NUCLEOTIDE SEQUENCE</scope>
</reference>
<evidence type="ECO:0000256" key="1">
    <source>
        <dbReference type="ARBA" id="ARBA00038101"/>
    </source>
</evidence>
<gene>
    <name evidence="3" type="primary">AlNc14C84G5423</name>
    <name evidence="3" type="ORF">ALNC14_061640</name>
</gene>
<accession>F0WFN9</accession>
<proteinExistence type="inferred from homology"/>
<name>F0WFN9_9STRA</name>
<dbReference type="PANTHER" id="PTHR11102">
    <property type="entry name" value="SEL-1-LIKE PROTEIN"/>
    <property type="match status" value="1"/>
</dbReference>
<dbReference type="Pfam" id="PF08238">
    <property type="entry name" value="Sel1"/>
    <property type="match status" value="7"/>
</dbReference>
<organism evidence="3">
    <name type="scientific">Albugo laibachii Nc14</name>
    <dbReference type="NCBI Taxonomy" id="890382"/>
    <lineage>
        <taxon>Eukaryota</taxon>
        <taxon>Sar</taxon>
        <taxon>Stramenopiles</taxon>
        <taxon>Oomycota</taxon>
        <taxon>Peronosporomycetes</taxon>
        <taxon>Albuginales</taxon>
        <taxon>Albuginaceae</taxon>
        <taxon>Albugo</taxon>
    </lineage>
</organism>
<dbReference type="InterPro" id="IPR006597">
    <property type="entry name" value="Sel1-like"/>
</dbReference>
<dbReference type="SUPFAM" id="SSF81901">
    <property type="entry name" value="HCP-like"/>
    <property type="match status" value="1"/>
</dbReference>
<dbReference type="AlphaFoldDB" id="F0WFN9"/>
<protein>
    <submittedName>
        <fullName evidence="3">Uncharacterized protein AlNc14C84G5423</fullName>
    </submittedName>
</protein>